<comment type="caution">
    <text evidence="1">The sequence shown here is derived from an EMBL/GenBank/DDBJ whole genome shotgun (WGS) entry which is preliminary data.</text>
</comment>
<dbReference type="Gene3D" id="1.10.530.10">
    <property type="match status" value="1"/>
</dbReference>
<dbReference type="Proteomes" id="UP000478090">
    <property type="component" value="Unassembled WGS sequence"/>
</dbReference>
<protein>
    <submittedName>
        <fullName evidence="1">Glycoside hydrolase family protein</fullName>
    </submittedName>
</protein>
<name>A0ABW9VPP7_9BURK</name>
<dbReference type="RefSeq" id="WP_161039030.1">
    <property type="nucleotide sequence ID" value="NZ_WWCM01000005.1"/>
</dbReference>
<keyword evidence="1" id="KW-0378">Hydrolase</keyword>
<dbReference type="EMBL" id="WWCM01000005">
    <property type="protein sequence ID" value="MYM39662.1"/>
    <property type="molecule type" value="Genomic_DNA"/>
</dbReference>
<dbReference type="GO" id="GO:0016787">
    <property type="term" value="F:hydrolase activity"/>
    <property type="evidence" value="ECO:0007669"/>
    <property type="project" value="UniProtKB-KW"/>
</dbReference>
<evidence type="ECO:0000313" key="1">
    <source>
        <dbReference type="EMBL" id="MYM39662.1"/>
    </source>
</evidence>
<reference evidence="1 2" key="1">
    <citation type="submission" date="2019-12" db="EMBL/GenBank/DDBJ databases">
        <title>Novel species isolated from a subtropical stream in China.</title>
        <authorList>
            <person name="Lu H."/>
        </authorList>
    </citation>
    <scope>NUCLEOTIDE SEQUENCE [LARGE SCALE GENOMIC DNA]</scope>
    <source>
        <strain evidence="1 2">CY13W</strain>
    </source>
</reference>
<dbReference type="CDD" id="cd00736">
    <property type="entry name" value="lambda_lys-like"/>
    <property type="match status" value="1"/>
</dbReference>
<keyword evidence="2" id="KW-1185">Reference proteome</keyword>
<evidence type="ECO:0000313" key="2">
    <source>
        <dbReference type="Proteomes" id="UP000478090"/>
    </source>
</evidence>
<accession>A0ABW9VPP7</accession>
<organism evidence="1 2">
    <name type="scientific">Duganella qianjiadongensis</name>
    <dbReference type="NCBI Taxonomy" id="2692176"/>
    <lineage>
        <taxon>Bacteria</taxon>
        <taxon>Pseudomonadati</taxon>
        <taxon>Pseudomonadota</taxon>
        <taxon>Betaproteobacteria</taxon>
        <taxon>Burkholderiales</taxon>
        <taxon>Oxalobacteraceae</taxon>
        <taxon>Telluria group</taxon>
        <taxon>Duganella</taxon>
    </lineage>
</organism>
<sequence>MSTVTNLVTSVTDAVDDPQVQAFLALIRVGEGTTGPNGYRTMFGGGLFVSYTDHPRQLNRRNGITSSAAGAYQFLSGTWDEMRNKYDLSNFGPECQDIAAVGLIKRRGALADVLAGRFRSAIDKCNKEWASLPGSPYGQPTLTYARAESVLVSAGAQITEAIA</sequence>
<dbReference type="InterPro" id="IPR023346">
    <property type="entry name" value="Lysozyme-like_dom_sf"/>
</dbReference>
<dbReference type="SUPFAM" id="SSF53955">
    <property type="entry name" value="Lysozyme-like"/>
    <property type="match status" value="1"/>
</dbReference>
<proteinExistence type="predicted"/>
<gene>
    <name evidence="1" type="ORF">GTP27_10000</name>
</gene>